<feature type="region of interest" description="Disordered" evidence="1">
    <location>
        <begin position="1"/>
        <end position="25"/>
    </location>
</feature>
<evidence type="ECO:0000313" key="2">
    <source>
        <dbReference type="EMBL" id="TRX92498.1"/>
    </source>
</evidence>
<accession>A0A553HX21</accession>
<reference evidence="3" key="1">
    <citation type="submission" date="2019-06" db="EMBL/GenBank/DDBJ databases">
        <title>Draft genome sequence of the griseofulvin-producing fungus Xylaria cubensis strain G536.</title>
        <authorList>
            <person name="Mead M.E."/>
            <person name="Raja H.A."/>
            <person name="Steenwyk J.L."/>
            <person name="Knowles S.L."/>
            <person name="Oberlies N.H."/>
            <person name="Rokas A."/>
        </authorList>
    </citation>
    <scope>NUCLEOTIDE SEQUENCE [LARGE SCALE GENOMIC DNA]</scope>
    <source>
        <strain evidence="3">G536</strain>
    </source>
</reference>
<gene>
    <name evidence="2" type="ORF">FHL15_006665</name>
</gene>
<keyword evidence="3" id="KW-1185">Reference proteome</keyword>
<feature type="compositionally biased region" description="Polar residues" evidence="1">
    <location>
        <begin position="263"/>
        <end position="273"/>
    </location>
</feature>
<feature type="compositionally biased region" description="Low complexity" evidence="1">
    <location>
        <begin position="1"/>
        <end position="24"/>
    </location>
</feature>
<protein>
    <submittedName>
        <fullName evidence="2">Uncharacterized protein</fullName>
    </submittedName>
</protein>
<dbReference type="EMBL" id="VFLP01000036">
    <property type="protein sequence ID" value="TRX92498.1"/>
    <property type="molecule type" value="Genomic_DNA"/>
</dbReference>
<dbReference type="AlphaFoldDB" id="A0A553HX21"/>
<sequence>MGNLPSTPSALPTPTPAHSTSALSEPHRSFSVSPFAYSTFVSITKTSSKSSSYGPSSTRTGEYCTWDWGRDTSSCSSWTFTVDYPTPFTVPIPTGGYQTSDVSEYFPYYTCTDFLCIDSVVSQYGFSLCLPTPTTPFGLPTETWPWPEETSTDVPPTSTPTCDPELDWEYCPGPTSEPSGSLTYRPTETSSDCDTPVVYTIPEGPSTASATVTKHSYSYHGGSTRRTTSSTTSDCDFWDDDCTPVATGKHTTWEWGSDPWSGHTVSTTVSFPRQTDEAKE</sequence>
<name>A0A553HX21_9PEZI</name>
<evidence type="ECO:0000256" key="1">
    <source>
        <dbReference type="SAM" id="MobiDB-lite"/>
    </source>
</evidence>
<feature type="region of interest" description="Disordered" evidence="1">
    <location>
        <begin position="253"/>
        <end position="280"/>
    </location>
</feature>
<comment type="caution">
    <text evidence="2">The sequence shown here is derived from an EMBL/GenBank/DDBJ whole genome shotgun (WGS) entry which is preliminary data.</text>
</comment>
<evidence type="ECO:0000313" key="3">
    <source>
        <dbReference type="Proteomes" id="UP000319160"/>
    </source>
</evidence>
<proteinExistence type="predicted"/>
<dbReference type="OrthoDB" id="4754354at2759"/>
<dbReference type="Proteomes" id="UP000319160">
    <property type="component" value="Unassembled WGS sequence"/>
</dbReference>
<organism evidence="2 3">
    <name type="scientific">Xylaria flabelliformis</name>
    <dbReference type="NCBI Taxonomy" id="2512241"/>
    <lineage>
        <taxon>Eukaryota</taxon>
        <taxon>Fungi</taxon>
        <taxon>Dikarya</taxon>
        <taxon>Ascomycota</taxon>
        <taxon>Pezizomycotina</taxon>
        <taxon>Sordariomycetes</taxon>
        <taxon>Xylariomycetidae</taxon>
        <taxon>Xylariales</taxon>
        <taxon>Xylariaceae</taxon>
        <taxon>Xylaria</taxon>
    </lineage>
</organism>